<name>A0A8J5WH65_ZIZPA</name>
<feature type="compositionally biased region" description="Basic residues" evidence="3">
    <location>
        <begin position="76"/>
        <end position="85"/>
    </location>
</feature>
<dbReference type="Proteomes" id="UP000729402">
    <property type="component" value="Unassembled WGS sequence"/>
</dbReference>
<keyword evidence="6" id="KW-1185">Reference proteome</keyword>
<feature type="region of interest" description="Disordered" evidence="3">
    <location>
        <begin position="68"/>
        <end position="91"/>
    </location>
</feature>
<dbReference type="FunFam" id="2.20.70.30:FF:000001">
    <property type="entry name" value="Transcription factor BTF3 homolog"/>
    <property type="match status" value="1"/>
</dbReference>
<dbReference type="PANTHER" id="PTHR10351">
    <property type="entry name" value="TRANSCRIPTION FACTOR BTF3 FAMILY MEMBER"/>
    <property type="match status" value="1"/>
</dbReference>
<dbReference type="CDD" id="cd22055">
    <property type="entry name" value="NAC_BTF3"/>
    <property type="match status" value="1"/>
</dbReference>
<protein>
    <recommendedName>
        <fullName evidence="2">Nascent polypeptide-associated complex subunit beta</fullName>
    </recommendedName>
</protein>
<proteinExistence type="inferred from homology"/>
<evidence type="ECO:0000313" key="5">
    <source>
        <dbReference type="EMBL" id="KAG8088668.1"/>
    </source>
</evidence>
<sequence>MGGSGGHGLVDSRLPPQPYPFRFTLLPPSSSISILSFHCAAATAAAAAAPPPPVAKMNVDKLKKMAGAVRTGGKGSMRRKKKVVHKTTTTDDKRLQSTLKRVGVNAIPGIEEVNIFKDDVIIQFLNPKVQASIGANTWVVSGTPQTKKLQDLLPSIINQLGPDNLDNLRRLAEQFQKQAPGAEAGASAGAAQDEDDDVPELVPGETFEEAAEEKKES</sequence>
<gene>
    <name evidence="5" type="ORF">GUJ93_ZPchr0010g10602</name>
</gene>
<evidence type="ECO:0000256" key="1">
    <source>
        <dbReference type="ARBA" id="ARBA00005296"/>
    </source>
</evidence>
<reference evidence="5" key="1">
    <citation type="journal article" date="2021" name="bioRxiv">
        <title>Whole Genome Assembly and Annotation of Northern Wild Rice, Zizania palustris L., Supports a Whole Genome Duplication in the Zizania Genus.</title>
        <authorList>
            <person name="Haas M."/>
            <person name="Kono T."/>
            <person name="Macchietto M."/>
            <person name="Millas R."/>
            <person name="McGilp L."/>
            <person name="Shao M."/>
            <person name="Duquette J."/>
            <person name="Hirsch C.N."/>
            <person name="Kimball J."/>
        </authorList>
    </citation>
    <scope>NUCLEOTIDE SEQUENCE</scope>
    <source>
        <tissue evidence="5">Fresh leaf tissue</tissue>
    </source>
</reference>
<feature type="domain" description="NAC-A/B" evidence="4">
    <location>
        <begin position="89"/>
        <end position="153"/>
    </location>
</feature>
<feature type="compositionally biased region" description="Low complexity" evidence="3">
    <location>
        <begin position="179"/>
        <end position="191"/>
    </location>
</feature>
<accession>A0A8J5WH65</accession>
<keyword evidence="2" id="KW-0805">Transcription regulation</keyword>
<comment type="subunit">
    <text evidence="2">Part of the nascent polypeptide-associated complex (NAC).</text>
</comment>
<dbReference type="AlphaFoldDB" id="A0A8J5WH65"/>
<feature type="region of interest" description="Disordered" evidence="3">
    <location>
        <begin position="175"/>
        <end position="217"/>
    </location>
</feature>
<dbReference type="EMBL" id="JAAALK010000082">
    <property type="protein sequence ID" value="KAG8088668.1"/>
    <property type="molecule type" value="Genomic_DNA"/>
</dbReference>
<keyword evidence="2" id="KW-0804">Transcription</keyword>
<dbReference type="SMART" id="SM01407">
    <property type="entry name" value="NAC"/>
    <property type="match status" value="1"/>
</dbReference>
<comment type="similarity">
    <text evidence="1 2">Belongs to the NAC-beta family.</text>
</comment>
<dbReference type="InterPro" id="IPR039370">
    <property type="entry name" value="BTF3"/>
</dbReference>
<evidence type="ECO:0000259" key="4">
    <source>
        <dbReference type="PROSITE" id="PS51151"/>
    </source>
</evidence>
<reference evidence="5" key="2">
    <citation type="submission" date="2021-02" db="EMBL/GenBank/DDBJ databases">
        <authorList>
            <person name="Kimball J.A."/>
            <person name="Haas M.W."/>
            <person name="Macchietto M."/>
            <person name="Kono T."/>
            <person name="Duquette J."/>
            <person name="Shao M."/>
        </authorList>
    </citation>
    <scope>NUCLEOTIDE SEQUENCE</scope>
    <source>
        <tissue evidence="5">Fresh leaf tissue</tissue>
    </source>
</reference>
<comment type="caution">
    <text evidence="5">The sequence shown here is derived from an EMBL/GenBank/DDBJ whole genome shotgun (WGS) entry which is preliminary data.</text>
</comment>
<organism evidence="5 6">
    <name type="scientific">Zizania palustris</name>
    <name type="common">Northern wild rice</name>
    <dbReference type="NCBI Taxonomy" id="103762"/>
    <lineage>
        <taxon>Eukaryota</taxon>
        <taxon>Viridiplantae</taxon>
        <taxon>Streptophyta</taxon>
        <taxon>Embryophyta</taxon>
        <taxon>Tracheophyta</taxon>
        <taxon>Spermatophyta</taxon>
        <taxon>Magnoliopsida</taxon>
        <taxon>Liliopsida</taxon>
        <taxon>Poales</taxon>
        <taxon>Poaceae</taxon>
        <taxon>BOP clade</taxon>
        <taxon>Oryzoideae</taxon>
        <taxon>Oryzeae</taxon>
        <taxon>Zizaniinae</taxon>
        <taxon>Zizania</taxon>
    </lineage>
</organism>
<evidence type="ECO:0000313" key="6">
    <source>
        <dbReference type="Proteomes" id="UP000729402"/>
    </source>
</evidence>
<dbReference type="Pfam" id="PF01849">
    <property type="entry name" value="NAC"/>
    <property type="match status" value="1"/>
</dbReference>
<dbReference type="PROSITE" id="PS51151">
    <property type="entry name" value="NAC_AB"/>
    <property type="match status" value="1"/>
</dbReference>
<dbReference type="OrthoDB" id="8033832at2759"/>
<evidence type="ECO:0000256" key="3">
    <source>
        <dbReference type="SAM" id="MobiDB-lite"/>
    </source>
</evidence>
<dbReference type="InterPro" id="IPR002715">
    <property type="entry name" value="Nas_poly-pep-assoc_cplx_dom"/>
</dbReference>
<evidence type="ECO:0000256" key="2">
    <source>
        <dbReference type="RuleBase" id="RU361272"/>
    </source>
</evidence>